<comment type="function">
    <text evidence="1">Formation of pseudouridine at positions 38, 39 and 40 in the anticodon stem and loop of transfer RNAs.</text>
</comment>
<dbReference type="InterPro" id="IPR020097">
    <property type="entry name" value="PsdUridine_synth_TruA_a/b_dom"/>
</dbReference>
<evidence type="ECO:0000259" key="3">
    <source>
        <dbReference type="Pfam" id="PF01416"/>
    </source>
</evidence>
<keyword evidence="5" id="KW-1185">Reference proteome</keyword>
<evidence type="ECO:0000313" key="5">
    <source>
        <dbReference type="Proteomes" id="UP001595420"/>
    </source>
</evidence>
<organism evidence="4 5">
    <name type="scientific">Falsiroseomonas tokyonensis</name>
    <dbReference type="NCBI Taxonomy" id="430521"/>
    <lineage>
        <taxon>Bacteria</taxon>
        <taxon>Pseudomonadati</taxon>
        <taxon>Pseudomonadota</taxon>
        <taxon>Alphaproteobacteria</taxon>
        <taxon>Acetobacterales</taxon>
        <taxon>Roseomonadaceae</taxon>
        <taxon>Falsiroseomonas</taxon>
    </lineage>
</organism>
<dbReference type="NCBIfam" id="TIGR00071">
    <property type="entry name" value="hisT_truA"/>
    <property type="match status" value="1"/>
</dbReference>
<dbReference type="EC" id="5.4.99.12" evidence="1"/>
<dbReference type="PANTHER" id="PTHR11142">
    <property type="entry name" value="PSEUDOURIDYLATE SYNTHASE"/>
    <property type="match status" value="1"/>
</dbReference>
<name>A0ABV7BPD7_9PROT</name>
<dbReference type="GO" id="GO:0160147">
    <property type="term" value="F:tRNA pseudouridine(38-40) synthase activity"/>
    <property type="evidence" value="ECO:0007669"/>
    <property type="project" value="UniProtKB-EC"/>
</dbReference>
<dbReference type="RefSeq" id="WP_216835571.1">
    <property type="nucleotide sequence ID" value="NZ_JAFNJS010000002.1"/>
</dbReference>
<feature type="domain" description="Pseudouridine synthase I TruA alpha/beta" evidence="3">
    <location>
        <begin position="145"/>
        <end position="247"/>
    </location>
</feature>
<dbReference type="PANTHER" id="PTHR11142:SF0">
    <property type="entry name" value="TRNA PSEUDOURIDINE SYNTHASE-LIKE 1"/>
    <property type="match status" value="1"/>
</dbReference>
<evidence type="ECO:0000256" key="2">
    <source>
        <dbReference type="RuleBase" id="RU003792"/>
    </source>
</evidence>
<dbReference type="Pfam" id="PF01416">
    <property type="entry name" value="PseudoU_synth_1"/>
    <property type="match status" value="2"/>
</dbReference>
<feature type="binding site" evidence="1">
    <location>
        <position position="112"/>
    </location>
    <ligand>
        <name>substrate</name>
    </ligand>
</feature>
<comment type="similarity">
    <text evidence="1 2">Belongs to the tRNA pseudouridine synthase TruA family.</text>
</comment>
<evidence type="ECO:0000256" key="1">
    <source>
        <dbReference type="HAMAP-Rule" id="MF_00171"/>
    </source>
</evidence>
<dbReference type="PIRSF" id="PIRSF001430">
    <property type="entry name" value="tRNA_psdUrid_synth"/>
    <property type="match status" value="1"/>
</dbReference>
<keyword evidence="1 2" id="KW-0819">tRNA processing</keyword>
<dbReference type="Proteomes" id="UP001595420">
    <property type="component" value="Unassembled WGS sequence"/>
</dbReference>
<feature type="active site" description="Nucleophile" evidence="1">
    <location>
        <position position="53"/>
    </location>
</feature>
<accession>A0ABV7BPD7</accession>
<comment type="caution">
    <text evidence="1">Lacks conserved residue(s) required for the propagation of feature annotation.</text>
</comment>
<evidence type="ECO:0000313" key="4">
    <source>
        <dbReference type="EMBL" id="MFC2999512.1"/>
    </source>
</evidence>
<reference evidence="5" key="1">
    <citation type="journal article" date="2019" name="Int. J. Syst. Evol. Microbiol.">
        <title>The Global Catalogue of Microorganisms (GCM) 10K type strain sequencing project: providing services to taxonomists for standard genome sequencing and annotation.</title>
        <authorList>
            <consortium name="The Broad Institute Genomics Platform"/>
            <consortium name="The Broad Institute Genome Sequencing Center for Infectious Disease"/>
            <person name="Wu L."/>
            <person name="Ma J."/>
        </authorList>
    </citation>
    <scope>NUCLEOTIDE SEQUENCE [LARGE SCALE GENOMIC DNA]</scope>
    <source>
        <strain evidence="5">CGMCC 1.16855</strain>
    </source>
</reference>
<sequence length="253" mass="28087">MPRYALLLEYDGTNFCGWQRQGELPSVQKLLEEAAAPLNHGQPPTATASGRTDAGVHAEGAVADLELALNLPPQRVRDAINFRTQPHPLVVRAAARVADDWSARFDCLGRGYRYRILNRPARPALAAGQFWHVKRPLDAEAMHAAAQLLLGRHDFSAYRAAACQAKSPIRTLDRLEVTRLGEEVHIIAEARSFLHHQVRNLVGTLHEVGQGRRPVTWPRQVLEGLDRGKAGQTAPPDGLVFRFARYDPAPDWV</sequence>
<gene>
    <name evidence="1 4" type="primary">truA</name>
    <name evidence="4" type="ORF">ACFOD3_06380</name>
</gene>
<proteinExistence type="inferred from homology"/>
<dbReference type="InterPro" id="IPR001406">
    <property type="entry name" value="PsdUridine_synth_TruA"/>
</dbReference>
<comment type="subunit">
    <text evidence="1">Homodimer.</text>
</comment>
<keyword evidence="1 2" id="KW-0413">Isomerase</keyword>
<comment type="caution">
    <text evidence="4">The sequence shown here is derived from an EMBL/GenBank/DDBJ whole genome shotgun (WGS) entry which is preliminary data.</text>
</comment>
<comment type="catalytic activity">
    <reaction evidence="1 2">
        <text>uridine(38/39/40) in tRNA = pseudouridine(38/39/40) in tRNA</text>
        <dbReference type="Rhea" id="RHEA:22376"/>
        <dbReference type="Rhea" id="RHEA-COMP:10085"/>
        <dbReference type="Rhea" id="RHEA-COMP:10087"/>
        <dbReference type="ChEBI" id="CHEBI:65314"/>
        <dbReference type="ChEBI" id="CHEBI:65315"/>
        <dbReference type="EC" id="5.4.99.12"/>
    </reaction>
</comment>
<feature type="domain" description="Pseudouridine synthase I TruA alpha/beta" evidence="3">
    <location>
        <begin position="9"/>
        <end position="106"/>
    </location>
</feature>
<dbReference type="EMBL" id="JBHRSB010000002">
    <property type="protein sequence ID" value="MFC2999512.1"/>
    <property type="molecule type" value="Genomic_DNA"/>
</dbReference>
<protein>
    <recommendedName>
        <fullName evidence="1">tRNA pseudouridine synthase A</fullName>
        <ecNumber evidence="1">5.4.99.12</ecNumber>
    </recommendedName>
    <alternativeName>
        <fullName evidence="1">tRNA pseudouridine(38-40) synthase</fullName>
    </alternativeName>
    <alternativeName>
        <fullName evidence="1">tRNA pseudouridylate synthase I</fullName>
    </alternativeName>
    <alternativeName>
        <fullName evidence="1">tRNA-uridine isomerase I</fullName>
    </alternativeName>
</protein>
<dbReference type="CDD" id="cd02570">
    <property type="entry name" value="PseudoU_synth_EcTruA"/>
    <property type="match status" value="1"/>
</dbReference>
<dbReference type="HAMAP" id="MF_00171">
    <property type="entry name" value="TruA"/>
    <property type="match status" value="1"/>
</dbReference>